<feature type="domain" description="FAD-binding PCMH-type" evidence="6">
    <location>
        <begin position="68"/>
        <end position="263"/>
    </location>
</feature>
<organism evidence="7">
    <name type="scientific">Guillardia theta (strain CCMP2712)</name>
    <name type="common">Cryptophyte</name>
    <dbReference type="NCBI Taxonomy" id="905079"/>
    <lineage>
        <taxon>Eukaryota</taxon>
        <taxon>Cryptophyceae</taxon>
        <taxon>Pyrenomonadales</taxon>
        <taxon>Geminigeraceae</taxon>
        <taxon>Guillardia</taxon>
    </lineage>
</organism>
<dbReference type="STRING" id="905079.L1JM35"/>
<dbReference type="InterPro" id="IPR016171">
    <property type="entry name" value="Vanillyl_alc_oxidase_C-sub2"/>
</dbReference>
<dbReference type="SUPFAM" id="SSF55103">
    <property type="entry name" value="FAD-linked oxidases, C-terminal domain"/>
    <property type="match status" value="1"/>
</dbReference>
<evidence type="ECO:0000256" key="2">
    <source>
        <dbReference type="ARBA" id="ARBA00008000"/>
    </source>
</evidence>
<dbReference type="PANTHER" id="PTHR43716">
    <property type="entry name" value="D-2-HYDROXYGLUTARATE DEHYDROGENASE, MITOCHONDRIAL"/>
    <property type="match status" value="1"/>
</dbReference>
<evidence type="ECO:0000259" key="6">
    <source>
        <dbReference type="PROSITE" id="PS51387"/>
    </source>
</evidence>
<dbReference type="GO" id="GO:0016491">
    <property type="term" value="F:oxidoreductase activity"/>
    <property type="evidence" value="ECO:0007669"/>
    <property type="project" value="UniProtKB-KW"/>
</dbReference>
<dbReference type="SUPFAM" id="SSF56176">
    <property type="entry name" value="FAD-binding/transporter-associated domain-like"/>
    <property type="match status" value="1"/>
</dbReference>
<dbReference type="Gene3D" id="3.30.43.10">
    <property type="entry name" value="Uridine Diphospho-n-acetylenolpyruvylglucosamine Reductase, domain 2"/>
    <property type="match status" value="1"/>
</dbReference>
<dbReference type="InterPro" id="IPR036318">
    <property type="entry name" value="FAD-bd_PCMH-like_sf"/>
</dbReference>
<dbReference type="HOGENOM" id="CLU_017779_4_1_1"/>
<evidence type="ECO:0000313" key="9">
    <source>
        <dbReference type="Proteomes" id="UP000011087"/>
    </source>
</evidence>
<dbReference type="InterPro" id="IPR016164">
    <property type="entry name" value="FAD-linked_Oxase-like_C"/>
</dbReference>
<dbReference type="EnsemblProtists" id="EKX49264">
    <property type="protein sequence ID" value="EKX49264"/>
    <property type="gene ID" value="GUITHDRAFT_104792"/>
</dbReference>
<dbReference type="Gene3D" id="1.10.45.10">
    <property type="entry name" value="Vanillyl-alcohol Oxidase, Chain A, domain 4"/>
    <property type="match status" value="1"/>
</dbReference>
<dbReference type="AlphaFoldDB" id="L1JM35"/>
<dbReference type="GeneID" id="17306175"/>
<dbReference type="FunFam" id="1.10.45.10:FF:000001">
    <property type="entry name" value="D-lactate dehydrogenase mitochondrial"/>
    <property type="match status" value="1"/>
</dbReference>
<dbReference type="PaxDb" id="55529-EKX49264"/>
<dbReference type="OrthoDB" id="5332616at2759"/>
<dbReference type="Gene3D" id="3.30.70.2190">
    <property type="match status" value="1"/>
</dbReference>
<dbReference type="GO" id="GO:0071949">
    <property type="term" value="F:FAD binding"/>
    <property type="evidence" value="ECO:0007669"/>
    <property type="project" value="InterPro"/>
</dbReference>
<dbReference type="eggNOG" id="KOG1232">
    <property type="taxonomic scope" value="Eukaryota"/>
</dbReference>
<dbReference type="InterPro" id="IPR016169">
    <property type="entry name" value="FAD-bd_PCMH_sub2"/>
</dbReference>
<dbReference type="PANTHER" id="PTHR43716:SF1">
    <property type="entry name" value="D-2-HYDROXYGLUTARATE DEHYDROGENASE, MITOCHONDRIAL"/>
    <property type="match status" value="1"/>
</dbReference>
<dbReference type="OMA" id="YNEDWMR"/>
<accession>L1JM35</accession>
<dbReference type="Pfam" id="PF01565">
    <property type="entry name" value="FAD_binding_4"/>
    <property type="match status" value="1"/>
</dbReference>
<dbReference type="EMBL" id="JH992982">
    <property type="protein sequence ID" value="EKX49264.1"/>
    <property type="molecule type" value="Genomic_DNA"/>
</dbReference>
<name>L1JM35_GUITC</name>
<keyword evidence="3" id="KW-0285">Flavoprotein</keyword>
<dbReference type="FunFam" id="3.30.70.2190:FF:000001">
    <property type="entry name" value="D-2-hydroxyglutarate dehydrogenase mitochondrial"/>
    <property type="match status" value="1"/>
</dbReference>
<dbReference type="PROSITE" id="PS51387">
    <property type="entry name" value="FAD_PCMH"/>
    <property type="match status" value="1"/>
</dbReference>
<comment type="cofactor">
    <cofactor evidence="1">
        <name>FAD</name>
        <dbReference type="ChEBI" id="CHEBI:57692"/>
    </cofactor>
</comment>
<evidence type="ECO:0000313" key="7">
    <source>
        <dbReference type="EMBL" id="EKX49264.1"/>
    </source>
</evidence>
<dbReference type="Pfam" id="PF02913">
    <property type="entry name" value="FAD-oxidase_C"/>
    <property type="match status" value="1"/>
</dbReference>
<dbReference type="Gene3D" id="3.30.70.2740">
    <property type="match status" value="1"/>
</dbReference>
<dbReference type="GO" id="GO:0005739">
    <property type="term" value="C:mitochondrion"/>
    <property type="evidence" value="ECO:0007669"/>
    <property type="project" value="TreeGrafter"/>
</dbReference>
<dbReference type="InterPro" id="IPR016167">
    <property type="entry name" value="FAD-bd_PCMH_sub1"/>
</dbReference>
<dbReference type="InterPro" id="IPR051264">
    <property type="entry name" value="FAD-oxidored/transferase_4"/>
</dbReference>
<sequence>MMARREIFRGFTNMLRGVRMHSGGIARKQFAKIEESDISTFRKLLGEKSVITNDDSLEFHNNDWMKQYRGNSKVVLKPKSTEEVSSILKHCNARKLAVVPQGGNTGLVGGSVPVFDEVVLSLSSMNKVLSLDEYSGVVECEAGCILQNLEEHLAKHGFVVPLDLGSRGSCQLGGNVSTNAGGLRLIRFGSLRASVLGIEAVMADGTVLDSLKTLRKDNTGYDIKQLFIVPRKLESVHLAMLGCNNFQQVLEAVAAAKFKLAEIVSAIEFFDQQCSDLVVRNLPGMSHVLETSSPFWVLVETTGSEDSHDSDKLYNFLNYCMEKQVVEGGTVAEGGTQMRKLWGMRENIPMALLKEEEVFKYDLSVPTSEMYNLVEIVRERLKERYPQAGVFGYGHLGDGNLHLNVTCPTADKEAVESILEPFVYEWTAEKRGSISAEHGIGQMKISKLYLSKPPELIALMRQIKGVFDPNGILNPYKVLLDE</sequence>
<dbReference type="Proteomes" id="UP000011087">
    <property type="component" value="Unassembled WGS sequence"/>
</dbReference>
<evidence type="ECO:0000256" key="3">
    <source>
        <dbReference type="ARBA" id="ARBA00022630"/>
    </source>
</evidence>
<dbReference type="KEGG" id="gtt:GUITHDRAFT_104792"/>
<evidence type="ECO:0000256" key="1">
    <source>
        <dbReference type="ARBA" id="ARBA00001974"/>
    </source>
</evidence>
<keyword evidence="4" id="KW-0274">FAD</keyword>
<reference evidence="9" key="2">
    <citation type="submission" date="2012-11" db="EMBL/GenBank/DDBJ databases">
        <authorList>
            <person name="Kuo A."/>
            <person name="Curtis B.A."/>
            <person name="Tanifuji G."/>
            <person name="Burki F."/>
            <person name="Gruber A."/>
            <person name="Irimia M."/>
            <person name="Maruyama S."/>
            <person name="Arias M.C."/>
            <person name="Ball S.G."/>
            <person name="Gile G.H."/>
            <person name="Hirakawa Y."/>
            <person name="Hopkins J.F."/>
            <person name="Rensing S.A."/>
            <person name="Schmutz J."/>
            <person name="Symeonidi A."/>
            <person name="Elias M."/>
            <person name="Eveleigh R.J."/>
            <person name="Herman E.K."/>
            <person name="Klute M.J."/>
            <person name="Nakayama T."/>
            <person name="Obornik M."/>
            <person name="Reyes-Prieto A."/>
            <person name="Armbrust E.V."/>
            <person name="Aves S.J."/>
            <person name="Beiko R.G."/>
            <person name="Coutinho P."/>
            <person name="Dacks J.B."/>
            <person name="Durnford D.G."/>
            <person name="Fast N.M."/>
            <person name="Green B.R."/>
            <person name="Grisdale C."/>
            <person name="Hempe F."/>
            <person name="Henrissat B."/>
            <person name="Hoppner M.P."/>
            <person name="Ishida K.-I."/>
            <person name="Kim E."/>
            <person name="Koreny L."/>
            <person name="Kroth P.G."/>
            <person name="Liu Y."/>
            <person name="Malik S.-B."/>
            <person name="Maier U.G."/>
            <person name="McRose D."/>
            <person name="Mock T."/>
            <person name="Neilson J.A."/>
            <person name="Onodera N.T."/>
            <person name="Poole A.M."/>
            <person name="Pritham E.J."/>
            <person name="Richards T.A."/>
            <person name="Rocap G."/>
            <person name="Roy S.W."/>
            <person name="Sarai C."/>
            <person name="Schaack S."/>
            <person name="Shirato S."/>
            <person name="Slamovits C.H."/>
            <person name="Spencer D.F."/>
            <person name="Suzuki S."/>
            <person name="Worden A.Z."/>
            <person name="Zauner S."/>
            <person name="Barry K."/>
            <person name="Bell C."/>
            <person name="Bharti A.K."/>
            <person name="Crow J.A."/>
            <person name="Grimwood J."/>
            <person name="Kramer R."/>
            <person name="Lindquist E."/>
            <person name="Lucas S."/>
            <person name="Salamov A."/>
            <person name="McFadden G.I."/>
            <person name="Lane C.E."/>
            <person name="Keeling P.J."/>
            <person name="Gray M.W."/>
            <person name="Grigoriev I.V."/>
            <person name="Archibald J.M."/>
        </authorList>
    </citation>
    <scope>NUCLEOTIDE SEQUENCE</scope>
    <source>
        <strain evidence="9">CCMP2712</strain>
    </source>
</reference>
<proteinExistence type="inferred from homology"/>
<dbReference type="InterPro" id="IPR006094">
    <property type="entry name" value="Oxid_FAD_bind_N"/>
</dbReference>
<dbReference type="InterPro" id="IPR004113">
    <property type="entry name" value="FAD-bd_oxidored_4_C"/>
</dbReference>
<reference evidence="7 9" key="1">
    <citation type="journal article" date="2012" name="Nature">
        <title>Algal genomes reveal evolutionary mosaicism and the fate of nucleomorphs.</title>
        <authorList>
            <consortium name="DOE Joint Genome Institute"/>
            <person name="Curtis B.A."/>
            <person name="Tanifuji G."/>
            <person name="Burki F."/>
            <person name="Gruber A."/>
            <person name="Irimia M."/>
            <person name="Maruyama S."/>
            <person name="Arias M.C."/>
            <person name="Ball S.G."/>
            <person name="Gile G.H."/>
            <person name="Hirakawa Y."/>
            <person name="Hopkins J.F."/>
            <person name="Kuo A."/>
            <person name="Rensing S.A."/>
            <person name="Schmutz J."/>
            <person name="Symeonidi A."/>
            <person name="Elias M."/>
            <person name="Eveleigh R.J."/>
            <person name="Herman E.K."/>
            <person name="Klute M.J."/>
            <person name="Nakayama T."/>
            <person name="Obornik M."/>
            <person name="Reyes-Prieto A."/>
            <person name="Armbrust E.V."/>
            <person name="Aves S.J."/>
            <person name="Beiko R.G."/>
            <person name="Coutinho P."/>
            <person name="Dacks J.B."/>
            <person name="Durnford D.G."/>
            <person name="Fast N.M."/>
            <person name="Green B.R."/>
            <person name="Grisdale C.J."/>
            <person name="Hempel F."/>
            <person name="Henrissat B."/>
            <person name="Hoppner M.P."/>
            <person name="Ishida K."/>
            <person name="Kim E."/>
            <person name="Koreny L."/>
            <person name="Kroth P.G."/>
            <person name="Liu Y."/>
            <person name="Malik S.B."/>
            <person name="Maier U.G."/>
            <person name="McRose D."/>
            <person name="Mock T."/>
            <person name="Neilson J.A."/>
            <person name="Onodera N.T."/>
            <person name="Poole A.M."/>
            <person name="Pritham E.J."/>
            <person name="Richards T.A."/>
            <person name="Rocap G."/>
            <person name="Roy S.W."/>
            <person name="Sarai C."/>
            <person name="Schaack S."/>
            <person name="Shirato S."/>
            <person name="Slamovits C.H."/>
            <person name="Spencer D.F."/>
            <person name="Suzuki S."/>
            <person name="Worden A.Z."/>
            <person name="Zauner S."/>
            <person name="Barry K."/>
            <person name="Bell C."/>
            <person name="Bharti A.K."/>
            <person name="Crow J.A."/>
            <person name="Grimwood J."/>
            <person name="Kramer R."/>
            <person name="Lindquist E."/>
            <person name="Lucas S."/>
            <person name="Salamov A."/>
            <person name="McFadden G.I."/>
            <person name="Lane C.E."/>
            <person name="Keeling P.J."/>
            <person name="Gray M.W."/>
            <person name="Grigoriev I.V."/>
            <person name="Archibald J.M."/>
        </authorList>
    </citation>
    <scope>NUCLEOTIDE SEQUENCE</scope>
    <source>
        <strain evidence="7 9">CCMP2712</strain>
    </source>
</reference>
<evidence type="ECO:0000256" key="5">
    <source>
        <dbReference type="ARBA" id="ARBA00023002"/>
    </source>
</evidence>
<comment type="similarity">
    <text evidence="2">Belongs to the FAD-binding oxidoreductase/transferase type 4 family.</text>
</comment>
<dbReference type="InterPro" id="IPR016166">
    <property type="entry name" value="FAD-bd_PCMH"/>
</dbReference>
<gene>
    <name evidence="7" type="ORF">GUITHDRAFT_104792</name>
</gene>
<dbReference type="FunFam" id="3.30.43.10:FF:000002">
    <property type="entry name" value="D-2-hydroxyglutarate dehydrogenase, mitochondrial"/>
    <property type="match status" value="1"/>
</dbReference>
<dbReference type="FunFam" id="3.30.70.2740:FF:000002">
    <property type="entry name" value="D-2-hydroxyglutarate dehydrogenase mitochondrial"/>
    <property type="match status" value="1"/>
</dbReference>
<reference evidence="8" key="3">
    <citation type="submission" date="2015-06" db="UniProtKB">
        <authorList>
            <consortium name="EnsemblProtists"/>
        </authorList>
    </citation>
    <scope>IDENTIFICATION</scope>
</reference>
<evidence type="ECO:0000313" key="8">
    <source>
        <dbReference type="EnsemblProtists" id="EKX49264"/>
    </source>
</evidence>
<keyword evidence="9" id="KW-1185">Reference proteome</keyword>
<evidence type="ECO:0000256" key="4">
    <source>
        <dbReference type="ARBA" id="ARBA00022827"/>
    </source>
</evidence>
<dbReference type="Gene3D" id="3.30.465.10">
    <property type="match status" value="1"/>
</dbReference>
<keyword evidence="5" id="KW-0560">Oxidoreductase</keyword>
<protein>
    <recommendedName>
        <fullName evidence="6">FAD-binding PCMH-type domain-containing protein</fullName>
    </recommendedName>
</protein>
<dbReference type="RefSeq" id="XP_005836244.1">
    <property type="nucleotide sequence ID" value="XM_005836187.1"/>
</dbReference>